<keyword evidence="1" id="KW-0472">Membrane</keyword>
<keyword evidence="1" id="KW-1133">Transmembrane helix</keyword>
<accession>A0A0U2XXL0</accession>
<name>A0A0U2XXL0_9BACT</name>
<feature type="transmembrane region" description="Helical" evidence="1">
    <location>
        <begin position="51"/>
        <end position="72"/>
    </location>
</feature>
<sequence length="74" mass="8372">MAELVECPTCHQKVSTNARSCPSCGECKGYPFEKNTEVTQMFYRKSIEPKWIVINFFIVVGALMTISLIGFFSN</sequence>
<proteinExistence type="predicted"/>
<evidence type="ECO:0000256" key="1">
    <source>
        <dbReference type="SAM" id="Phobius"/>
    </source>
</evidence>
<dbReference type="AlphaFoldDB" id="A0A0U2XXL0"/>
<protein>
    <submittedName>
        <fullName evidence="2">Uncharacterized protein</fullName>
    </submittedName>
</protein>
<reference evidence="2" key="1">
    <citation type="journal article" date="2016" name="ISME J.">
        <title>Functional metagenomic screen reveals new and diverse microbial rhodopsins.</title>
        <authorList>
            <person name="Pushkarev A."/>
            <person name="Beja O."/>
        </authorList>
    </citation>
    <scope>NUCLEOTIDE SEQUENCE</scope>
</reference>
<organism evidence="2">
    <name type="scientific">uncultured bacterium EIL80B09</name>
    <dbReference type="NCBI Taxonomy" id="1768206"/>
    <lineage>
        <taxon>Bacteria</taxon>
        <taxon>environmental samples</taxon>
    </lineage>
</organism>
<evidence type="ECO:0000313" key="2">
    <source>
        <dbReference type="EMBL" id="ALS56081.1"/>
    </source>
</evidence>
<dbReference type="EMBL" id="KT201086">
    <property type="protein sequence ID" value="ALS56081.1"/>
    <property type="molecule type" value="Genomic_DNA"/>
</dbReference>
<keyword evidence="1" id="KW-0812">Transmembrane</keyword>